<sequence>MVGIYCRISGDKEEGKDTSIEYQEERGVAFANKMKMQYEVYKDINVSGKAEIIARDEFYRFIGDIKNKKITNVFAVHQDRIERNPDTWRYFVSTLLNAGAKWYPDGIFYDLDSTTNRAMANLLSIFNEMHSDKTSDAVKVAFYRNALKGKVHGIRAYGFTKDANGYYIQEPEEIEVVKKIFKWSLEGNGAYSIAKKLNKLNIPTRFAKLGKNVVTTDASTGKKIEHKNKVWWGSTVHGILKKKLYAGIHVWNKEEIPLPHLAIISLEQYSAIQKNLTKNKRTKSGKTPIYKYLLNGIIFCAECGHMYKGKRRLSDRRNQYICSGKQAPLHVCKGSKGFNIPRFETFIIKHLFLSKDLQQYLNNIEVDTVEIDTLTFKKNELIKKIKSVEKIETKAFNYLFGDAEDDFAEDERLKAKYREAKDRVVKFKESLEHVEAQLVIQNDNNRLNRVNHVIDGFDVSSGFDAIKKAVQQLIERIDVSYKPLERNGRFLFVIKYKGFNETISFLSNLQLLNYVCIANVKQFPSDEFGLEMVEEYMPSRALFSYKLKGLIKDELDVSINDSELITFD</sequence>
<dbReference type="InterPro" id="IPR011109">
    <property type="entry name" value="DNA_bind_recombinase_dom"/>
</dbReference>
<dbReference type="Gene3D" id="3.90.1750.20">
    <property type="entry name" value="Putative Large Serine Recombinase, Chain B, Domain 2"/>
    <property type="match status" value="1"/>
</dbReference>
<dbReference type="EMBL" id="FZNX01000001">
    <property type="protein sequence ID" value="SNR33804.1"/>
    <property type="molecule type" value="Genomic_DNA"/>
</dbReference>
<dbReference type="Proteomes" id="UP000198412">
    <property type="component" value="Unassembled WGS sequence"/>
</dbReference>
<evidence type="ECO:0000313" key="4">
    <source>
        <dbReference type="Proteomes" id="UP000198412"/>
    </source>
</evidence>
<dbReference type="GO" id="GO:0000150">
    <property type="term" value="F:DNA strand exchange activity"/>
    <property type="evidence" value="ECO:0007669"/>
    <property type="project" value="InterPro"/>
</dbReference>
<dbReference type="SUPFAM" id="SSF53041">
    <property type="entry name" value="Resolvase-like"/>
    <property type="match status" value="1"/>
</dbReference>
<dbReference type="RefSeq" id="WP_089376845.1">
    <property type="nucleotide sequence ID" value="NZ_FZNX01000001.1"/>
</dbReference>
<dbReference type="GO" id="GO:0003677">
    <property type="term" value="F:DNA binding"/>
    <property type="evidence" value="ECO:0007669"/>
    <property type="project" value="InterPro"/>
</dbReference>
<name>A0A238VI02_9FLAO</name>
<feature type="domain" description="Resolvase/invertase-type recombinase catalytic" evidence="1">
    <location>
        <begin position="1"/>
        <end position="149"/>
    </location>
</feature>
<proteinExistence type="predicted"/>
<reference evidence="4" key="1">
    <citation type="submission" date="2017-06" db="EMBL/GenBank/DDBJ databases">
        <authorList>
            <person name="Varghese N."/>
            <person name="Submissions S."/>
        </authorList>
    </citation>
    <scope>NUCLEOTIDE SEQUENCE [LARGE SCALE GENOMIC DNA]</scope>
    <source>
        <strain evidence="4">DSM 27993</strain>
    </source>
</reference>
<dbReference type="InterPro" id="IPR006119">
    <property type="entry name" value="Resolv_N"/>
</dbReference>
<dbReference type="InterPro" id="IPR025827">
    <property type="entry name" value="Zn_ribbon_recom_dom"/>
</dbReference>
<dbReference type="InterPro" id="IPR050639">
    <property type="entry name" value="SSR_resolvase"/>
</dbReference>
<dbReference type="PANTHER" id="PTHR30461:SF23">
    <property type="entry name" value="DNA RECOMBINASE-RELATED"/>
    <property type="match status" value="1"/>
</dbReference>
<evidence type="ECO:0000259" key="2">
    <source>
        <dbReference type="PROSITE" id="PS51737"/>
    </source>
</evidence>
<organism evidence="3 4">
    <name type="scientific">Lutibacter flavus</name>
    <dbReference type="NCBI Taxonomy" id="691689"/>
    <lineage>
        <taxon>Bacteria</taxon>
        <taxon>Pseudomonadati</taxon>
        <taxon>Bacteroidota</taxon>
        <taxon>Flavobacteriia</taxon>
        <taxon>Flavobacteriales</taxon>
        <taxon>Flavobacteriaceae</taxon>
        <taxon>Lutibacter</taxon>
    </lineage>
</organism>
<dbReference type="PROSITE" id="PS51737">
    <property type="entry name" value="RECOMBINASE_DNA_BIND"/>
    <property type="match status" value="1"/>
</dbReference>
<protein>
    <submittedName>
        <fullName evidence="3">Site-specific DNA recombinase</fullName>
    </submittedName>
</protein>
<dbReference type="PROSITE" id="PS51736">
    <property type="entry name" value="RECOMBINASES_3"/>
    <property type="match status" value="1"/>
</dbReference>
<dbReference type="PANTHER" id="PTHR30461">
    <property type="entry name" value="DNA-INVERTASE FROM LAMBDOID PROPHAGE"/>
    <property type="match status" value="1"/>
</dbReference>
<keyword evidence="4" id="KW-1185">Reference proteome</keyword>
<dbReference type="Gene3D" id="3.40.50.1390">
    <property type="entry name" value="Resolvase, N-terminal catalytic domain"/>
    <property type="match status" value="1"/>
</dbReference>
<dbReference type="CDD" id="cd00338">
    <property type="entry name" value="Ser_Recombinase"/>
    <property type="match status" value="1"/>
</dbReference>
<dbReference type="Pfam" id="PF07508">
    <property type="entry name" value="Recombinase"/>
    <property type="match status" value="1"/>
</dbReference>
<dbReference type="AlphaFoldDB" id="A0A238VI02"/>
<feature type="domain" description="Recombinase" evidence="2">
    <location>
        <begin position="156"/>
        <end position="282"/>
    </location>
</feature>
<dbReference type="Pfam" id="PF00239">
    <property type="entry name" value="Resolvase"/>
    <property type="match status" value="1"/>
</dbReference>
<dbReference type="InterPro" id="IPR038109">
    <property type="entry name" value="DNA_bind_recomb_sf"/>
</dbReference>
<evidence type="ECO:0000313" key="3">
    <source>
        <dbReference type="EMBL" id="SNR33804.1"/>
    </source>
</evidence>
<dbReference type="InterPro" id="IPR036162">
    <property type="entry name" value="Resolvase-like_N_sf"/>
</dbReference>
<gene>
    <name evidence="3" type="ORF">SAMN04488111_0509</name>
</gene>
<dbReference type="Pfam" id="PF13408">
    <property type="entry name" value="Zn_ribbon_recom"/>
    <property type="match status" value="1"/>
</dbReference>
<evidence type="ECO:0000259" key="1">
    <source>
        <dbReference type="PROSITE" id="PS51736"/>
    </source>
</evidence>
<accession>A0A238VI02</accession>
<dbReference type="SMART" id="SM00857">
    <property type="entry name" value="Resolvase"/>
    <property type="match status" value="1"/>
</dbReference>